<evidence type="ECO:0000313" key="2">
    <source>
        <dbReference type="Proteomes" id="UP000887013"/>
    </source>
</evidence>
<gene>
    <name evidence="1" type="primary">AVEN_170273_1</name>
    <name evidence="1" type="ORF">NPIL_167971</name>
</gene>
<dbReference type="OrthoDB" id="6425442at2759"/>
<dbReference type="EMBL" id="BMAW01023228">
    <property type="protein sequence ID" value="GFT81768.1"/>
    <property type="molecule type" value="Genomic_DNA"/>
</dbReference>
<sequence length="651" mass="73660">MFKNKNSFLCNRSLRKKECIGKRERSYCLRGNNGMCLNYRHKGDAFIIDKISLSGNRYKLSSVTDRRASLQHSSTNFTSKSFSSPVTTFQDNHKVSDSVIFLNIYQNMMDILNRLQTRIEFTTKSVKGDIPVSKPSPIPSAKQMVCTSDILSFPSEVNVSKKLDQKAELDSERVLKFFEPEFLQLIQNSEHESKAISDISDLSYSAIEINNKNCEDYINCMAVQQELKQVAGRSEFLTESEINEAVRKTTQFFLNFNVQEQNKEKGSKCPASDRNGEPSKLIVENSDASLMYTMHCSSVTESKSIHSKIIDIQNVHPVNSCVSSSCIPVNGDESDWNSECKSNKHVQKDSETCDLSTELIVSALTSDSTICGTKDITIDGDDSDSEPDFKFNSDVSEMHSKNKINAVENTINHDSANGTRKPKNVLVHTECVSFLIPVDSDNESDWESESIDEHSDVSNMSTEAKTNAVNVTHKPTNAPVRSFFFRVDSSSSDSESSTDDDSDWDESCNVEYVDDVSEFEFSGLYVQNFTMQRADASAFTVNPSPEELEMIKLRLLLHRVNTEWDEATKDLDGKDKSSSKVSFAPDDKLVEVLPVEIYDRKGEWDIIALERIRFERRIDEMEKIISPILSKVHRRSIFLNLQERNVTVDNF</sequence>
<dbReference type="Proteomes" id="UP000887013">
    <property type="component" value="Unassembled WGS sequence"/>
</dbReference>
<organism evidence="1 2">
    <name type="scientific">Nephila pilipes</name>
    <name type="common">Giant wood spider</name>
    <name type="synonym">Nephila maculata</name>
    <dbReference type="NCBI Taxonomy" id="299642"/>
    <lineage>
        <taxon>Eukaryota</taxon>
        <taxon>Metazoa</taxon>
        <taxon>Ecdysozoa</taxon>
        <taxon>Arthropoda</taxon>
        <taxon>Chelicerata</taxon>
        <taxon>Arachnida</taxon>
        <taxon>Araneae</taxon>
        <taxon>Araneomorphae</taxon>
        <taxon>Entelegynae</taxon>
        <taxon>Araneoidea</taxon>
        <taxon>Nephilidae</taxon>
        <taxon>Nephila</taxon>
    </lineage>
</organism>
<reference evidence="1" key="1">
    <citation type="submission" date="2020-08" db="EMBL/GenBank/DDBJ databases">
        <title>Multicomponent nature underlies the extraordinary mechanical properties of spider dragline silk.</title>
        <authorList>
            <person name="Kono N."/>
            <person name="Nakamura H."/>
            <person name="Mori M."/>
            <person name="Yoshida Y."/>
            <person name="Ohtoshi R."/>
            <person name="Malay A.D."/>
            <person name="Moran D.A.P."/>
            <person name="Tomita M."/>
            <person name="Numata K."/>
            <person name="Arakawa K."/>
        </authorList>
    </citation>
    <scope>NUCLEOTIDE SEQUENCE</scope>
</reference>
<accession>A0A8X6U4Y9</accession>
<keyword evidence="2" id="KW-1185">Reference proteome</keyword>
<comment type="caution">
    <text evidence="1">The sequence shown here is derived from an EMBL/GenBank/DDBJ whole genome shotgun (WGS) entry which is preliminary data.</text>
</comment>
<proteinExistence type="predicted"/>
<protein>
    <submittedName>
        <fullName evidence="1">PP1c_bdg domain-containing protein</fullName>
    </submittedName>
</protein>
<evidence type="ECO:0000313" key="1">
    <source>
        <dbReference type="EMBL" id="GFT81768.1"/>
    </source>
</evidence>
<name>A0A8X6U4Y9_NEPPI</name>
<dbReference type="AlphaFoldDB" id="A0A8X6U4Y9"/>